<dbReference type="PANTHER" id="PTHR46401:SF2">
    <property type="entry name" value="GLYCOSYLTRANSFERASE WBBK-RELATED"/>
    <property type="match status" value="1"/>
</dbReference>
<keyword evidence="1" id="KW-0808">Transferase</keyword>
<dbReference type="Pfam" id="PF13524">
    <property type="entry name" value="Glyco_trans_1_2"/>
    <property type="match status" value="1"/>
</dbReference>
<dbReference type="EMBL" id="PFGC01000036">
    <property type="protein sequence ID" value="PIW36945.1"/>
    <property type="molecule type" value="Genomic_DNA"/>
</dbReference>
<accession>A0A2M7H3Y8</accession>
<protein>
    <recommendedName>
        <fullName evidence="2">Spore protein YkvP/CgeB glycosyl transferase-like domain-containing protein</fullName>
    </recommendedName>
</protein>
<dbReference type="PANTHER" id="PTHR46401">
    <property type="entry name" value="GLYCOSYLTRANSFERASE WBBK-RELATED"/>
    <property type="match status" value="1"/>
</dbReference>
<dbReference type="Gene3D" id="3.40.50.2000">
    <property type="entry name" value="Glycogen Phosphorylase B"/>
    <property type="match status" value="1"/>
</dbReference>
<feature type="domain" description="Spore protein YkvP/CgeB glycosyl transferase-like" evidence="2">
    <location>
        <begin position="234"/>
        <end position="379"/>
    </location>
</feature>
<sequence length="390" mass="44539">MNNTPLLLLNMSYRFDWEAGMVNRNYHVLQALLEESKYGPVISVDFIPFTLKKKLKVFWKGLLHRQSGELVVRGLTYRVWRDAGRTDLYHVTALSTRALPKILARLGASTADLTIWSYNPMVAKVLDLFPRAFVVFDAVDNWVEHPSYQGYTMRLREAYKMIYGRANVIFTVSESLIDFFGKSDHVYYVPNAVSAKHFITATANRSLLPAGISQDRPLVGYHGVIQSRVNFSIIEYISKELPDVQFVLVGPVWKESAGDIKRLTQLSNVFHRGMISYQDLPGLLQCFDLTIIPHKVDSLTQSMNPLKIYEYLACGKPIIATAIPGADQFQDLIKLAISPDDFAKKIRKALAHDSSELHERRQALAREHSWEKRIKVMLDIIAEHQNQRSE</sequence>
<reference evidence="3 4" key="1">
    <citation type="submission" date="2017-09" db="EMBL/GenBank/DDBJ databases">
        <title>Depth-based differentiation of microbial function through sediment-hosted aquifers and enrichment of novel symbionts in the deep terrestrial subsurface.</title>
        <authorList>
            <person name="Probst A.J."/>
            <person name="Ladd B."/>
            <person name="Jarett J.K."/>
            <person name="Geller-Mcgrath D.E."/>
            <person name="Sieber C.M."/>
            <person name="Emerson J.B."/>
            <person name="Anantharaman K."/>
            <person name="Thomas B.C."/>
            <person name="Malmstrom R."/>
            <person name="Stieglmeier M."/>
            <person name="Klingl A."/>
            <person name="Woyke T."/>
            <person name="Ryan C.M."/>
            <person name="Banfield J.F."/>
        </authorList>
    </citation>
    <scope>NUCLEOTIDE SEQUENCE [LARGE SCALE GENOMIC DNA]</scope>
    <source>
        <strain evidence="3">CG15_BIG_FIL_POST_REV_8_21_14_020_45_12</strain>
    </source>
</reference>
<evidence type="ECO:0000259" key="2">
    <source>
        <dbReference type="Pfam" id="PF13524"/>
    </source>
</evidence>
<name>A0A2M7H3Y8_9BACT</name>
<organism evidence="3 4">
    <name type="scientific">Candidatus Kerfeldbacteria bacterium CG15_BIG_FIL_POST_REV_8_21_14_020_45_12</name>
    <dbReference type="NCBI Taxonomy" id="2014247"/>
    <lineage>
        <taxon>Bacteria</taxon>
        <taxon>Candidatus Kerfeldiibacteriota</taxon>
    </lineage>
</organism>
<comment type="caution">
    <text evidence="3">The sequence shown here is derived from an EMBL/GenBank/DDBJ whole genome shotgun (WGS) entry which is preliminary data.</text>
</comment>
<gene>
    <name evidence="3" type="ORF">COW24_02715</name>
</gene>
<dbReference type="AlphaFoldDB" id="A0A2M7H3Y8"/>
<evidence type="ECO:0000256" key="1">
    <source>
        <dbReference type="ARBA" id="ARBA00022679"/>
    </source>
</evidence>
<evidence type="ECO:0000313" key="4">
    <source>
        <dbReference type="Proteomes" id="UP000230292"/>
    </source>
</evidence>
<evidence type="ECO:0000313" key="3">
    <source>
        <dbReference type="EMBL" id="PIW36945.1"/>
    </source>
</evidence>
<dbReference type="InterPro" id="IPR055259">
    <property type="entry name" value="YkvP/CgeB_Glyco_trans-like"/>
</dbReference>
<dbReference type="GO" id="GO:0016757">
    <property type="term" value="F:glycosyltransferase activity"/>
    <property type="evidence" value="ECO:0007669"/>
    <property type="project" value="TreeGrafter"/>
</dbReference>
<proteinExistence type="predicted"/>
<dbReference type="Proteomes" id="UP000230292">
    <property type="component" value="Unassembled WGS sequence"/>
</dbReference>
<dbReference type="SUPFAM" id="SSF53756">
    <property type="entry name" value="UDP-Glycosyltransferase/glycogen phosphorylase"/>
    <property type="match status" value="1"/>
</dbReference>
<dbReference type="GO" id="GO:0009103">
    <property type="term" value="P:lipopolysaccharide biosynthetic process"/>
    <property type="evidence" value="ECO:0007669"/>
    <property type="project" value="TreeGrafter"/>
</dbReference>